<sequence>MAYDNSHTRLVGWAKIVLPLIALALLSTIFLISRRIDPSAAIPYAKVDVEKLARENALTRPEYAGMTRSGATLSVTAQQARTVATSTDGASADQIAAKLTTRDGKVTDLNSKQGLFRPDQSKVVLSGGVALQTSDGYRMHSDLIDLQTALGTMISPGPVQGQAPFGTLDAGAMTMTPTEDGKGHDLVFNEGVKLIYQP</sequence>
<dbReference type="RefSeq" id="WP_038145617.1">
    <property type="nucleotide sequence ID" value="NZ_AQRC01000006.1"/>
</dbReference>
<gene>
    <name evidence="2" type="ORF">DW2_09071</name>
</gene>
<keyword evidence="3" id="KW-1185">Reference proteome</keyword>
<dbReference type="EMBL" id="AQRC01000006">
    <property type="protein sequence ID" value="KFE35114.1"/>
    <property type="molecule type" value="Genomic_DNA"/>
</dbReference>
<keyword evidence="1" id="KW-0812">Transmembrane</keyword>
<dbReference type="Proteomes" id="UP000028607">
    <property type="component" value="Unassembled WGS sequence"/>
</dbReference>
<evidence type="ECO:0000256" key="1">
    <source>
        <dbReference type="SAM" id="Phobius"/>
    </source>
</evidence>
<accession>A0A085TWL7</accession>
<evidence type="ECO:0008006" key="4">
    <source>
        <dbReference type="Google" id="ProtNLM"/>
    </source>
</evidence>
<dbReference type="eggNOG" id="COG5375">
    <property type="taxonomic scope" value="Bacteria"/>
</dbReference>
<evidence type="ECO:0000313" key="3">
    <source>
        <dbReference type="Proteomes" id="UP000028607"/>
    </source>
</evidence>
<dbReference type="AlphaFoldDB" id="A0A085TWL7"/>
<reference evidence="2 3" key="2">
    <citation type="journal article" date="2015" name="Antonie Van Leeuwenhoek">
        <title>Thioclava indica sp. nov., isolated from surface seawater of the Indian Ocean.</title>
        <authorList>
            <person name="Liu Y."/>
            <person name="Lai Q."/>
            <person name="Du J."/>
            <person name="Xu H."/>
            <person name="Jiang L."/>
            <person name="Shao Z."/>
        </authorList>
    </citation>
    <scope>NUCLEOTIDE SEQUENCE [LARGE SCALE GENOMIC DNA]</scope>
    <source>
        <strain evidence="2 3">13D2W-2</strain>
    </source>
</reference>
<reference evidence="3" key="1">
    <citation type="submission" date="2013-04" db="EMBL/GenBank/DDBJ databases">
        <title>Thioclava sp. 13D2W-2 Genome Sequencing.</title>
        <authorList>
            <person name="Lai Q."/>
            <person name="Li G."/>
            <person name="Shao Z."/>
        </authorList>
    </citation>
    <scope>NUCLEOTIDE SEQUENCE [LARGE SCALE GENOMIC DNA]</scope>
    <source>
        <strain evidence="3">13D2W-2</strain>
    </source>
</reference>
<evidence type="ECO:0000313" key="2">
    <source>
        <dbReference type="EMBL" id="KFE35114.1"/>
    </source>
</evidence>
<comment type="caution">
    <text evidence="2">The sequence shown here is derived from an EMBL/GenBank/DDBJ whole genome shotgun (WGS) entry which is preliminary data.</text>
</comment>
<keyword evidence="1" id="KW-1133">Transmembrane helix</keyword>
<proteinExistence type="predicted"/>
<dbReference type="PATRIC" id="fig|1317124.6.peg.1841"/>
<name>A0A085TWL7_9RHOB</name>
<feature type="transmembrane region" description="Helical" evidence="1">
    <location>
        <begin position="12"/>
        <end position="32"/>
    </location>
</feature>
<protein>
    <recommendedName>
        <fullName evidence="4">Lipopolysaccharide export system protein LptC</fullName>
    </recommendedName>
</protein>
<dbReference type="OrthoDB" id="7871110at2"/>
<dbReference type="STRING" id="1317124.DW2_09071"/>
<keyword evidence="1" id="KW-0472">Membrane</keyword>
<organism evidence="2 3">
    <name type="scientific">Thioclava atlantica</name>
    <dbReference type="NCBI Taxonomy" id="1317124"/>
    <lineage>
        <taxon>Bacteria</taxon>
        <taxon>Pseudomonadati</taxon>
        <taxon>Pseudomonadota</taxon>
        <taxon>Alphaproteobacteria</taxon>
        <taxon>Rhodobacterales</taxon>
        <taxon>Paracoccaceae</taxon>
        <taxon>Thioclava</taxon>
    </lineage>
</organism>